<accession>A0ABQ0M1G0</accession>
<gene>
    <name evidence="2" type="ORF">MCHLO_13735</name>
</gene>
<feature type="region of interest" description="Disordered" evidence="1">
    <location>
        <begin position="115"/>
        <end position="193"/>
    </location>
</feature>
<sequence length="261" mass="29034">MLVSRCAARSRCACAARNRSSYMEEVCGSSGMPLKRRTPAAQAIPSDVLRWGSGGNRLVTVATWFGSLEYILFHAQRRSEGECLALPEMSKQDKVVNALRHQHGQLYARRMNPRFAPSHKLSGPRGCDRPARRPCSPASESAQAMRWMHSSEPPTHPLSPSAIHHPFTTRSRAPSPSIQPTPVAKPPTTHRCPRNHLRAESELAVLAVFALWRRSSDSRGIERGDLSSRGSDELDVANRHPANAFLARYSCRNAYPRRPNL</sequence>
<dbReference type="Proteomes" id="UP000815677">
    <property type="component" value="Unassembled WGS sequence"/>
</dbReference>
<dbReference type="EMBL" id="DF849406">
    <property type="protein sequence ID" value="GAT57166.1"/>
    <property type="molecule type" value="Genomic_DNA"/>
</dbReference>
<protein>
    <submittedName>
        <fullName evidence="2">Uncharacterized protein</fullName>
    </submittedName>
</protein>
<evidence type="ECO:0000313" key="3">
    <source>
        <dbReference type="Proteomes" id="UP000815677"/>
    </source>
</evidence>
<proteinExistence type="predicted"/>
<organism evidence="2 3">
    <name type="scientific">Mycena chlorophos</name>
    <name type="common">Agaric fungus</name>
    <name type="synonym">Agaricus chlorophos</name>
    <dbReference type="NCBI Taxonomy" id="658473"/>
    <lineage>
        <taxon>Eukaryota</taxon>
        <taxon>Fungi</taxon>
        <taxon>Dikarya</taxon>
        <taxon>Basidiomycota</taxon>
        <taxon>Agaricomycotina</taxon>
        <taxon>Agaricomycetes</taxon>
        <taxon>Agaricomycetidae</taxon>
        <taxon>Agaricales</taxon>
        <taxon>Marasmiineae</taxon>
        <taxon>Mycenaceae</taxon>
        <taxon>Mycena</taxon>
    </lineage>
</organism>
<evidence type="ECO:0000313" key="2">
    <source>
        <dbReference type="EMBL" id="GAT57166.1"/>
    </source>
</evidence>
<keyword evidence="3" id="KW-1185">Reference proteome</keyword>
<evidence type="ECO:0000256" key="1">
    <source>
        <dbReference type="SAM" id="MobiDB-lite"/>
    </source>
</evidence>
<reference evidence="2" key="1">
    <citation type="submission" date="2014-09" db="EMBL/GenBank/DDBJ databases">
        <title>Genome sequence of the luminous mushroom Mycena chlorophos for searching fungal bioluminescence genes.</title>
        <authorList>
            <person name="Tanaka Y."/>
            <person name="Kasuga D."/>
            <person name="Oba Y."/>
            <person name="Hase S."/>
            <person name="Sato K."/>
            <person name="Oba Y."/>
            <person name="Sakakibara Y."/>
        </authorList>
    </citation>
    <scope>NUCLEOTIDE SEQUENCE</scope>
</reference>
<name>A0ABQ0M1G0_MYCCL</name>